<keyword evidence="3" id="KW-1185">Reference proteome</keyword>
<comment type="caution">
    <text evidence="2">The sequence shown here is derived from an EMBL/GenBank/DDBJ whole genome shotgun (WGS) entry which is preliminary data.</text>
</comment>
<gene>
    <name evidence="2" type="ORF">PDIGIT_LOCUS9397</name>
</gene>
<feature type="region of interest" description="Disordered" evidence="1">
    <location>
        <begin position="243"/>
        <end position="266"/>
    </location>
</feature>
<dbReference type="OrthoDB" id="3712212at2759"/>
<dbReference type="EMBL" id="CAOQHR010000006">
    <property type="protein sequence ID" value="CAI6336302.1"/>
    <property type="molecule type" value="Genomic_DNA"/>
</dbReference>
<evidence type="ECO:0000313" key="2">
    <source>
        <dbReference type="EMBL" id="CAI6336302.1"/>
    </source>
</evidence>
<evidence type="ECO:0000313" key="3">
    <source>
        <dbReference type="Proteomes" id="UP001152607"/>
    </source>
</evidence>
<organism evidence="2 3">
    <name type="scientific">Periconia digitata</name>
    <dbReference type="NCBI Taxonomy" id="1303443"/>
    <lineage>
        <taxon>Eukaryota</taxon>
        <taxon>Fungi</taxon>
        <taxon>Dikarya</taxon>
        <taxon>Ascomycota</taxon>
        <taxon>Pezizomycotina</taxon>
        <taxon>Dothideomycetes</taxon>
        <taxon>Pleosporomycetidae</taxon>
        <taxon>Pleosporales</taxon>
        <taxon>Massarineae</taxon>
        <taxon>Periconiaceae</taxon>
        <taxon>Periconia</taxon>
    </lineage>
</organism>
<protein>
    <submittedName>
        <fullName evidence="2">Uncharacterized protein</fullName>
    </submittedName>
</protein>
<proteinExistence type="predicted"/>
<feature type="compositionally biased region" description="Polar residues" evidence="1">
    <location>
        <begin position="295"/>
        <end position="304"/>
    </location>
</feature>
<feature type="compositionally biased region" description="Polar residues" evidence="1">
    <location>
        <begin position="1"/>
        <end position="15"/>
    </location>
</feature>
<reference evidence="2" key="1">
    <citation type="submission" date="2023-01" db="EMBL/GenBank/DDBJ databases">
        <authorList>
            <person name="Van Ghelder C."/>
            <person name="Rancurel C."/>
        </authorList>
    </citation>
    <scope>NUCLEOTIDE SEQUENCE</scope>
    <source>
        <strain evidence="2">CNCM I-4278</strain>
    </source>
</reference>
<evidence type="ECO:0000256" key="1">
    <source>
        <dbReference type="SAM" id="MobiDB-lite"/>
    </source>
</evidence>
<feature type="region of interest" description="Disordered" evidence="1">
    <location>
        <begin position="1"/>
        <end position="20"/>
    </location>
</feature>
<feature type="compositionally biased region" description="Basic residues" evidence="1">
    <location>
        <begin position="250"/>
        <end position="259"/>
    </location>
</feature>
<name>A0A9W4UKF0_9PLEO</name>
<sequence>MDFSNNAFQTRPSSKLSEDNISHTKLVQSCRFGWSVGPSDSQSAIAAPVSAPVSTHTTTSTYIDKRAKRLTPCRGRLYHQLTCAHRIRTDLIEDCGTNCLEPYTTTNNSLSPVPFYCQECVDRDSNQFWETRSAEHDAQYPSIGQMTPDQYNQWYEEHQILQAQYGIDRKKYEMQQRAASRPSNVCSALEMSKEEEAFAKELDGLSLSLMASSSSSSPSLSVATLLSLSTPASSLGEDSVAAVSRESRRPSHPHYHPYSRQRTTLPTDASEQLHWGLNSLNIDRGSCGVEYSGGSPVQSPSRPQQIVAKEDVWRPRGPATRK</sequence>
<dbReference type="Proteomes" id="UP001152607">
    <property type="component" value="Unassembled WGS sequence"/>
</dbReference>
<feature type="region of interest" description="Disordered" evidence="1">
    <location>
        <begin position="289"/>
        <end position="322"/>
    </location>
</feature>
<accession>A0A9W4UKF0</accession>
<dbReference type="AlphaFoldDB" id="A0A9W4UKF0"/>